<protein>
    <submittedName>
        <fullName evidence="1">Uncharacterized protein</fullName>
    </submittedName>
</protein>
<feature type="non-terminal residue" evidence="1">
    <location>
        <position position="1"/>
    </location>
</feature>
<accession>X1VXH4</accession>
<comment type="caution">
    <text evidence="1">The sequence shown here is derived from an EMBL/GenBank/DDBJ whole genome shotgun (WGS) entry which is preliminary data.</text>
</comment>
<dbReference type="AlphaFoldDB" id="X1VXH4"/>
<organism evidence="1">
    <name type="scientific">marine sediment metagenome</name>
    <dbReference type="NCBI Taxonomy" id="412755"/>
    <lineage>
        <taxon>unclassified sequences</taxon>
        <taxon>metagenomes</taxon>
        <taxon>ecological metagenomes</taxon>
    </lineage>
</organism>
<reference evidence="1" key="1">
    <citation type="journal article" date="2014" name="Front. Microbiol.">
        <title>High frequency of phylogenetically diverse reductive dehalogenase-homologous genes in deep subseafloor sedimentary metagenomes.</title>
        <authorList>
            <person name="Kawai M."/>
            <person name="Futagami T."/>
            <person name="Toyoda A."/>
            <person name="Takaki Y."/>
            <person name="Nishi S."/>
            <person name="Hori S."/>
            <person name="Arai W."/>
            <person name="Tsubouchi T."/>
            <person name="Morono Y."/>
            <person name="Uchiyama I."/>
            <person name="Ito T."/>
            <person name="Fujiyama A."/>
            <person name="Inagaki F."/>
            <person name="Takami H."/>
        </authorList>
    </citation>
    <scope>NUCLEOTIDE SEQUENCE</scope>
    <source>
        <strain evidence="1">Expedition CK06-06</strain>
    </source>
</reference>
<sequence>EVRGSEFKAISSPVLKPIINWGISASHPVELESKATIMLSPIIQAIVTIIPKAEDLSSTEKRIAMAINTTSTSRVRPSDAVK</sequence>
<proteinExistence type="predicted"/>
<name>X1VXH4_9ZZZZ</name>
<gene>
    <name evidence="1" type="ORF">S12H4_55909</name>
</gene>
<dbReference type="EMBL" id="BARW01035919">
    <property type="protein sequence ID" value="GAJ23706.1"/>
    <property type="molecule type" value="Genomic_DNA"/>
</dbReference>
<evidence type="ECO:0000313" key="1">
    <source>
        <dbReference type="EMBL" id="GAJ23706.1"/>
    </source>
</evidence>